<evidence type="ECO:0000313" key="4">
    <source>
        <dbReference type="Proteomes" id="UP000199550"/>
    </source>
</evidence>
<dbReference type="InterPro" id="IPR013126">
    <property type="entry name" value="Hsp_70_fam"/>
</dbReference>
<dbReference type="GO" id="GO:0005524">
    <property type="term" value="F:ATP binding"/>
    <property type="evidence" value="ECO:0007669"/>
    <property type="project" value="UniProtKB-KW"/>
</dbReference>
<name>A0A1I4DBE2_9RHOB</name>
<keyword evidence="2" id="KW-0067">ATP-binding</keyword>
<protein>
    <submittedName>
        <fullName evidence="3">Hypothetical chaperone protein</fullName>
    </submittedName>
</protein>
<dbReference type="SUPFAM" id="SSF53067">
    <property type="entry name" value="Actin-like ATPase domain"/>
    <property type="match status" value="2"/>
</dbReference>
<sequence>MATLGIDFGTSNTAAAVMAGDNVFRIPVEPGRETLPTSLFFDMDRKRTLIGSAANMALIEGREGRFMRALKSVLGTPLMREQRQIGYEKMTLLDAVARFVSTVRTRAYDATRLDFDTVLSGRPVHFHPDPARHAQAQIDLAEAYQIAGFKTVKFLPEPEAAALTAGPLGDGQLGLIVDIGGGTSDFTLYRQSAGQIDVLNSHGVRIGGTDFDRLLSLAHVMPLLGRGGDVRNAFGNGTTTAPNAIFNDLATWEKIAFLYTAETRRLVADLVKMGVDQTAFGRLEEVIAMELGHDVAFAVEAGKITANDHPQGVIDLKALEKGLSVPLSADQLGDTLSDLTTAIKEAAWETLGDTAPRDVAAVVFVGGSSLMGTVTQAMNDLFPQAQQMRAQAFTAVSDGLAMAAARLT</sequence>
<dbReference type="OrthoDB" id="9807934at2"/>
<organism evidence="3 4">
    <name type="scientific">Loktanella salsilacus</name>
    <dbReference type="NCBI Taxonomy" id="195913"/>
    <lineage>
        <taxon>Bacteria</taxon>
        <taxon>Pseudomonadati</taxon>
        <taxon>Pseudomonadota</taxon>
        <taxon>Alphaproteobacteria</taxon>
        <taxon>Rhodobacterales</taxon>
        <taxon>Roseobacteraceae</taxon>
        <taxon>Loktanella</taxon>
    </lineage>
</organism>
<dbReference type="Pfam" id="PF00012">
    <property type="entry name" value="HSP70"/>
    <property type="match status" value="1"/>
</dbReference>
<accession>A0A1I4DBE2</accession>
<dbReference type="GO" id="GO:0140662">
    <property type="term" value="F:ATP-dependent protein folding chaperone"/>
    <property type="evidence" value="ECO:0007669"/>
    <property type="project" value="InterPro"/>
</dbReference>
<gene>
    <name evidence="3" type="ORF">SAMN04488004_10429</name>
</gene>
<dbReference type="InterPro" id="IPR043129">
    <property type="entry name" value="ATPase_NBD"/>
</dbReference>
<dbReference type="RefSeq" id="WP_090186090.1">
    <property type="nucleotide sequence ID" value="NZ_FOTF01000004.1"/>
</dbReference>
<evidence type="ECO:0000256" key="1">
    <source>
        <dbReference type="ARBA" id="ARBA00022741"/>
    </source>
</evidence>
<keyword evidence="1" id="KW-0547">Nucleotide-binding</keyword>
<proteinExistence type="predicted"/>
<reference evidence="3 4" key="1">
    <citation type="submission" date="2016-10" db="EMBL/GenBank/DDBJ databases">
        <authorList>
            <person name="de Groot N.N."/>
        </authorList>
    </citation>
    <scope>NUCLEOTIDE SEQUENCE [LARGE SCALE GENOMIC DNA]</scope>
    <source>
        <strain evidence="3 4">DSM 16199</strain>
    </source>
</reference>
<dbReference type="AlphaFoldDB" id="A0A1I4DBE2"/>
<dbReference type="EMBL" id="FOTF01000004">
    <property type="protein sequence ID" value="SFK90822.1"/>
    <property type="molecule type" value="Genomic_DNA"/>
</dbReference>
<dbReference type="Gene3D" id="3.30.420.40">
    <property type="match status" value="2"/>
</dbReference>
<keyword evidence="4" id="KW-1185">Reference proteome</keyword>
<dbReference type="STRING" id="195913.SAMN04488004_10429"/>
<evidence type="ECO:0000313" key="3">
    <source>
        <dbReference type="EMBL" id="SFK90822.1"/>
    </source>
</evidence>
<dbReference type="PANTHER" id="PTHR19375">
    <property type="entry name" value="HEAT SHOCK PROTEIN 70KDA"/>
    <property type="match status" value="1"/>
</dbReference>
<evidence type="ECO:0000256" key="2">
    <source>
        <dbReference type="ARBA" id="ARBA00022840"/>
    </source>
</evidence>
<dbReference type="Proteomes" id="UP000199550">
    <property type="component" value="Unassembled WGS sequence"/>
</dbReference>